<keyword evidence="7" id="KW-0472">Membrane</keyword>
<evidence type="ECO:0000256" key="7">
    <source>
        <dbReference type="SAM" id="Phobius"/>
    </source>
</evidence>
<proteinExistence type="inferred from homology"/>
<comment type="similarity">
    <text evidence="1">Belongs to the glycosyltransferase GT106 family.</text>
</comment>
<evidence type="ECO:0000313" key="9">
    <source>
        <dbReference type="Proteomes" id="UP001152523"/>
    </source>
</evidence>
<name>A0AAV0DXF0_9ASTE</name>
<gene>
    <name evidence="8" type="ORF">CEPIT_LOCUS18212</name>
</gene>
<evidence type="ECO:0000256" key="3">
    <source>
        <dbReference type="ARBA" id="ARBA00022679"/>
    </source>
</evidence>
<dbReference type="GO" id="GO:0006004">
    <property type="term" value="P:fucose metabolic process"/>
    <property type="evidence" value="ECO:0007669"/>
    <property type="project" value="UniProtKB-KW"/>
</dbReference>
<organism evidence="8 9">
    <name type="scientific">Cuscuta epithymum</name>
    <dbReference type="NCBI Taxonomy" id="186058"/>
    <lineage>
        <taxon>Eukaryota</taxon>
        <taxon>Viridiplantae</taxon>
        <taxon>Streptophyta</taxon>
        <taxon>Embryophyta</taxon>
        <taxon>Tracheophyta</taxon>
        <taxon>Spermatophyta</taxon>
        <taxon>Magnoliopsida</taxon>
        <taxon>eudicotyledons</taxon>
        <taxon>Gunneridae</taxon>
        <taxon>Pentapetalae</taxon>
        <taxon>asterids</taxon>
        <taxon>lamiids</taxon>
        <taxon>Solanales</taxon>
        <taxon>Convolvulaceae</taxon>
        <taxon>Cuscuteae</taxon>
        <taxon>Cuscuta</taxon>
        <taxon>Cuscuta subgen. Cuscuta</taxon>
    </lineage>
</organism>
<evidence type="ECO:0000313" key="8">
    <source>
        <dbReference type="EMBL" id="CAH9108017.1"/>
    </source>
</evidence>
<keyword evidence="5" id="KW-0119">Carbohydrate metabolism</keyword>
<evidence type="ECO:0000256" key="2">
    <source>
        <dbReference type="ARBA" id="ARBA00022676"/>
    </source>
</evidence>
<sequence length="495" mass="56173">MEAANIRGAHRWKKKASLHTPRSALITVIVISSILLLFFYFRRFFVIPFELPLSRISSAFSTLRCGSSSREKFLWYAPHSGFSNQLAEFKNALLMAAILNRTLVVPPILDHHAVALGSCPKFRVLSPPDLRFAVWNHSVELLRNCRYVSMADIVDISVTVSGSAVSVVDFRDFVHEWCGVKPDHLCYRDQKAQPSLLQRLNECGSFLSGQYGNLDSCLYAVDEDCRTAVWIYQKDSEEGSLDSFQPDEKLKKKKEIAFVRRRRDVYKTLGPGSFPGSSKILAFGSLFTSLYKGSESHIDIHEAPNDKRIDSFIMKIKYLPFVPEILHAGKTFVDNRIKAPFLCAQLRLLDGQFKNHWRATFQELKHRLEYLKQTGPNSVHVFLMTDLPMSNWTGSYLGDISKDSRIKLFVLVKNDNLVTETAGSILNANHGMKFRSFSKRFIKVQENLKSQTLPDVLLYIEETICSCASLGFVGTTGSTIAEGIELMRKFDICKR</sequence>
<accession>A0AAV0DXF0</accession>
<dbReference type="PANTHER" id="PTHR36050">
    <property type="entry name" value="O-FUCOSYLTRANSFERASE 30"/>
    <property type="match status" value="1"/>
</dbReference>
<keyword evidence="2" id="KW-0328">Glycosyltransferase</keyword>
<evidence type="ECO:0000256" key="6">
    <source>
        <dbReference type="ARBA" id="ARBA00030350"/>
    </source>
</evidence>
<evidence type="ECO:0000256" key="4">
    <source>
        <dbReference type="ARBA" id="ARBA00023253"/>
    </source>
</evidence>
<keyword evidence="4" id="KW-0294">Fucose metabolism</keyword>
<feature type="transmembrane region" description="Helical" evidence="7">
    <location>
        <begin position="21"/>
        <end position="41"/>
    </location>
</feature>
<keyword evidence="3" id="KW-0808">Transferase</keyword>
<dbReference type="PANTHER" id="PTHR36050:SF1">
    <property type="entry name" value="O-FUCOSYLTRANSFERASE 30"/>
    <property type="match status" value="1"/>
</dbReference>
<keyword evidence="7" id="KW-0812">Transmembrane</keyword>
<evidence type="ECO:0000256" key="5">
    <source>
        <dbReference type="ARBA" id="ARBA00023277"/>
    </source>
</evidence>
<dbReference type="EMBL" id="CAMAPF010000145">
    <property type="protein sequence ID" value="CAH9108017.1"/>
    <property type="molecule type" value="Genomic_DNA"/>
</dbReference>
<keyword evidence="9" id="KW-1185">Reference proteome</keyword>
<comment type="caution">
    <text evidence="8">The sequence shown here is derived from an EMBL/GenBank/DDBJ whole genome shotgun (WGS) entry which is preliminary data.</text>
</comment>
<dbReference type="InterPro" id="IPR019378">
    <property type="entry name" value="GDP-Fuc_O-FucTrfase"/>
</dbReference>
<reference evidence="8" key="1">
    <citation type="submission" date="2022-07" db="EMBL/GenBank/DDBJ databases">
        <authorList>
            <person name="Macas J."/>
            <person name="Novak P."/>
            <person name="Neumann P."/>
        </authorList>
    </citation>
    <scope>NUCLEOTIDE SEQUENCE</scope>
</reference>
<dbReference type="Gene3D" id="3.40.50.11340">
    <property type="match status" value="1"/>
</dbReference>
<dbReference type="GO" id="GO:0016757">
    <property type="term" value="F:glycosyltransferase activity"/>
    <property type="evidence" value="ECO:0007669"/>
    <property type="project" value="UniProtKB-KW"/>
</dbReference>
<keyword evidence="7" id="KW-1133">Transmembrane helix</keyword>
<evidence type="ECO:0000256" key="1">
    <source>
        <dbReference type="ARBA" id="ARBA00007737"/>
    </source>
</evidence>
<dbReference type="Pfam" id="PF10250">
    <property type="entry name" value="O-FucT"/>
    <property type="match status" value="1"/>
</dbReference>
<protein>
    <recommendedName>
        <fullName evidence="6">O-fucosyltransferase family protein</fullName>
    </recommendedName>
</protein>
<dbReference type="Proteomes" id="UP001152523">
    <property type="component" value="Unassembled WGS sequence"/>
</dbReference>
<dbReference type="AlphaFoldDB" id="A0AAV0DXF0"/>